<evidence type="ECO:0000313" key="2">
    <source>
        <dbReference type="EMBL" id="GIL65045.1"/>
    </source>
</evidence>
<feature type="compositionally biased region" description="Pro residues" evidence="1">
    <location>
        <begin position="540"/>
        <end position="558"/>
    </location>
</feature>
<dbReference type="Gene3D" id="3.40.390.10">
    <property type="entry name" value="Collagenase (Catalytic Domain)"/>
    <property type="match status" value="1"/>
</dbReference>
<organism evidence="2 3">
    <name type="scientific">Volvox africanus</name>
    <dbReference type="NCBI Taxonomy" id="51714"/>
    <lineage>
        <taxon>Eukaryota</taxon>
        <taxon>Viridiplantae</taxon>
        <taxon>Chlorophyta</taxon>
        <taxon>core chlorophytes</taxon>
        <taxon>Chlorophyceae</taxon>
        <taxon>CS clade</taxon>
        <taxon>Chlamydomonadales</taxon>
        <taxon>Volvocaceae</taxon>
        <taxon>Volvox</taxon>
    </lineage>
</organism>
<dbReference type="SUPFAM" id="SSF55486">
    <property type="entry name" value="Metalloproteases ('zincins'), catalytic domain"/>
    <property type="match status" value="1"/>
</dbReference>
<comment type="caution">
    <text evidence="2">The sequence shown here is derived from an EMBL/GenBank/DDBJ whole genome shotgun (WGS) entry which is preliminary data.</text>
</comment>
<name>A0A8J4BP29_9CHLO</name>
<dbReference type="AlphaFoldDB" id="A0A8J4BP29"/>
<dbReference type="InterPro" id="IPR036208">
    <property type="entry name" value="VHL_sf"/>
</dbReference>
<evidence type="ECO:0000256" key="1">
    <source>
        <dbReference type="SAM" id="MobiDB-lite"/>
    </source>
</evidence>
<protein>
    <recommendedName>
        <fullName evidence="4">von Hippel-Lindau disease tumour suppressor beta domain-containing protein</fullName>
    </recommendedName>
</protein>
<feature type="region of interest" description="Disordered" evidence="1">
    <location>
        <begin position="153"/>
        <end position="174"/>
    </location>
</feature>
<dbReference type="SUPFAM" id="SSF49468">
    <property type="entry name" value="VHL"/>
    <property type="match status" value="1"/>
</dbReference>
<keyword evidence="3" id="KW-1185">Reference proteome</keyword>
<feature type="compositionally biased region" description="Acidic residues" evidence="1">
    <location>
        <begin position="584"/>
        <end position="598"/>
    </location>
</feature>
<dbReference type="Proteomes" id="UP000747399">
    <property type="component" value="Unassembled WGS sequence"/>
</dbReference>
<accession>A0A8J4BP29</accession>
<gene>
    <name evidence="2" type="ORF">Vafri_18899</name>
</gene>
<sequence length="643" mass="68952">MGPAAEEAETGSMSTTASTGQLNAAAAVGATLTKDVHQMEWNGLISENMFHLFVNSTAEPVELSWGDELRDNPHSTVVPHDTAYLGTYSFHTWRIRSKSRGLIATYTGPSVILTITEDSYMTELNPSGRRPHQLHTTGPTATAAANGITATRTAADPEMTSASAGGGQTSEPGYRQRSSVLEMPIWAFDCVSEAAVTRLAQIVGVMLAHSPAPLLKRLVEGGASFAVFGTDQVVTDVPAHRFMRYNTGRNLDTSARGLGATPAVPVTSCGEENLTMQGDRWYPCQSILIHEVGHMVHNMGLPSGPEGVEGVLEAYRAAMKARLYPKGCYMMTNEQEYWAVAVESWFESTIRGDVNGGIKTRAQLRKHDPRLAALLEAAFGDGEWRYWKDCPRPLSMPTRAQAAATAMAAMQPQRRPSATVAPSPPAWRARRPAKLAVDSMLDNAESSSAVRLLLRRLLCRRFLAIRRRRGNTLHTRGAVPVAAMAANTAELVDGATVTAAAAVATATHADKINHQRDHVLQLEGNGTATSTGASAVPSHPSGPPLPKPMAVEMPPPLPAAVRGRQTAGLTVKKTHCQKRKEKEESEDDGEDRDEDWAELGDWPGEVEMPPPLPEPLQEPLSLPPLSAAAAITIGATSGPASSR</sequence>
<dbReference type="EMBL" id="BNCO01000072">
    <property type="protein sequence ID" value="GIL65045.1"/>
    <property type="molecule type" value="Genomic_DNA"/>
</dbReference>
<dbReference type="GO" id="GO:0008237">
    <property type="term" value="F:metallopeptidase activity"/>
    <property type="evidence" value="ECO:0007669"/>
    <property type="project" value="InterPro"/>
</dbReference>
<evidence type="ECO:0008006" key="4">
    <source>
        <dbReference type="Google" id="ProtNLM"/>
    </source>
</evidence>
<proteinExistence type="predicted"/>
<dbReference type="InterPro" id="IPR024079">
    <property type="entry name" value="MetalloPept_cat_dom_sf"/>
</dbReference>
<evidence type="ECO:0000313" key="3">
    <source>
        <dbReference type="Proteomes" id="UP000747399"/>
    </source>
</evidence>
<reference evidence="2" key="1">
    <citation type="journal article" date="2021" name="Proc. Natl. Acad. Sci. U.S.A.">
        <title>Three genomes in the algal genus Volvox reveal the fate of a haploid sex-determining region after a transition to homothallism.</title>
        <authorList>
            <person name="Yamamoto K."/>
            <person name="Hamaji T."/>
            <person name="Kawai-Toyooka H."/>
            <person name="Matsuzaki R."/>
            <person name="Takahashi F."/>
            <person name="Nishimura Y."/>
            <person name="Kawachi M."/>
            <person name="Noguchi H."/>
            <person name="Minakuchi Y."/>
            <person name="Umen J.G."/>
            <person name="Toyoda A."/>
            <person name="Nozaki H."/>
        </authorList>
    </citation>
    <scope>NUCLEOTIDE SEQUENCE</scope>
    <source>
        <strain evidence="2">NIES-3780</strain>
    </source>
</reference>
<feature type="region of interest" description="Disordered" evidence="1">
    <location>
        <begin position="525"/>
        <end position="621"/>
    </location>
</feature>